<dbReference type="AlphaFoldDB" id="A0A813DGW1"/>
<comment type="caution">
    <text evidence="2">The sequence shown here is derived from an EMBL/GenBank/DDBJ whole genome shotgun (WGS) entry which is preliminary data.</text>
</comment>
<reference evidence="2" key="1">
    <citation type="submission" date="2021-02" db="EMBL/GenBank/DDBJ databases">
        <authorList>
            <person name="Dougan E. K."/>
            <person name="Rhodes N."/>
            <person name="Thang M."/>
            <person name="Chan C."/>
        </authorList>
    </citation>
    <scope>NUCLEOTIDE SEQUENCE</scope>
</reference>
<keyword evidence="3" id="KW-1185">Reference proteome</keyword>
<feature type="non-terminal residue" evidence="2">
    <location>
        <position position="1"/>
    </location>
</feature>
<gene>
    <name evidence="2" type="ORF">PGLA1383_LOCUS6700</name>
</gene>
<feature type="non-terminal residue" evidence="2">
    <location>
        <position position="102"/>
    </location>
</feature>
<evidence type="ECO:0000313" key="2">
    <source>
        <dbReference type="EMBL" id="CAE8587873.1"/>
    </source>
</evidence>
<sequence>MALTWVSWTSGVTGRLPVARRLGTRRENPRFVFAASESTGPSRWHSSSVVALAAATATAVAGRDRRTSRGNDDRPQRERRGNEEFGRNGEIQRERSGNSADF</sequence>
<protein>
    <submittedName>
        <fullName evidence="2">Uncharacterized protein</fullName>
    </submittedName>
</protein>
<feature type="compositionally biased region" description="Basic and acidic residues" evidence="1">
    <location>
        <begin position="62"/>
        <end position="96"/>
    </location>
</feature>
<organism evidence="2 3">
    <name type="scientific">Polarella glacialis</name>
    <name type="common">Dinoflagellate</name>
    <dbReference type="NCBI Taxonomy" id="89957"/>
    <lineage>
        <taxon>Eukaryota</taxon>
        <taxon>Sar</taxon>
        <taxon>Alveolata</taxon>
        <taxon>Dinophyceae</taxon>
        <taxon>Suessiales</taxon>
        <taxon>Suessiaceae</taxon>
        <taxon>Polarella</taxon>
    </lineage>
</organism>
<evidence type="ECO:0000313" key="3">
    <source>
        <dbReference type="Proteomes" id="UP000654075"/>
    </source>
</evidence>
<evidence type="ECO:0000256" key="1">
    <source>
        <dbReference type="SAM" id="MobiDB-lite"/>
    </source>
</evidence>
<proteinExistence type="predicted"/>
<accession>A0A813DGW1</accession>
<dbReference type="EMBL" id="CAJNNV010002794">
    <property type="protein sequence ID" value="CAE8587873.1"/>
    <property type="molecule type" value="Genomic_DNA"/>
</dbReference>
<name>A0A813DGW1_POLGL</name>
<dbReference type="Proteomes" id="UP000654075">
    <property type="component" value="Unassembled WGS sequence"/>
</dbReference>
<feature type="region of interest" description="Disordered" evidence="1">
    <location>
        <begin position="58"/>
        <end position="102"/>
    </location>
</feature>